<feature type="compositionally biased region" description="Low complexity" evidence="1">
    <location>
        <begin position="467"/>
        <end position="490"/>
    </location>
</feature>
<dbReference type="InterPro" id="IPR051532">
    <property type="entry name" value="Ester_Hydrolysis_Enzymes"/>
</dbReference>
<dbReference type="STRING" id="111780.Sta7437_0140"/>
<dbReference type="PANTHER" id="PTHR30383">
    <property type="entry name" value="THIOESTERASE 1/PROTEASE 1/LYSOPHOSPHOLIPASE L1"/>
    <property type="match status" value="1"/>
</dbReference>
<dbReference type="HOGENOM" id="CLU_603766_0_0_3"/>
<dbReference type="Gene3D" id="3.40.50.1110">
    <property type="entry name" value="SGNH hydrolase"/>
    <property type="match status" value="1"/>
</dbReference>
<protein>
    <submittedName>
        <fullName evidence="3">Lipolytic protein G-D-S-L family</fullName>
    </submittedName>
</protein>
<reference evidence="4" key="1">
    <citation type="journal article" date="2013" name="Proc. Natl. Acad. Sci. U.S.A.">
        <title>Improving the coverage of the cyanobacterial phylum using diversity-driven genome sequencing.</title>
        <authorList>
            <person name="Shih P.M."/>
            <person name="Wu D."/>
            <person name="Latifi A."/>
            <person name="Axen S.D."/>
            <person name="Fewer D.P."/>
            <person name="Talla E."/>
            <person name="Calteau A."/>
            <person name="Cai F."/>
            <person name="Tandeau de Marsac N."/>
            <person name="Rippka R."/>
            <person name="Herdman M."/>
            <person name="Sivonen K."/>
            <person name="Coursin T."/>
            <person name="Laurent T."/>
            <person name="Goodwin L."/>
            <person name="Nolan M."/>
            <person name="Davenport K.W."/>
            <person name="Han C.S."/>
            <person name="Rubin E.M."/>
            <person name="Eisen J.A."/>
            <person name="Woyke T."/>
            <person name="Gugger M."/>
            <person name="Kerfeld C.A."/>
        </authorList>
    </citation>
    <scope>NUCLEOTIDE SEQUENCE [LARGE SCALE GENOMIC DNA]</scope>
    <source>
        <strain evidence="4">ATCC 29371 / PCC 7437</strain>
    </source>
</reference>
<keyword evidence="2" id="KW-0472">Membrane</keyword>
<organism evidence="3 4">
    <name type="scientific">Stanieria cyanosphaera (strain ATCC 29371 / PCC 7437)</name>
    <dbReference type="NCBI Taxonomy" id="111780"/>
    <lineage>
        <taxon>Bacteria</taxon>
        <taxon>Bacillati</taxon>
        <taxon>Cyanobacteriota</taxon>
        <taxon>Cyanophyceae</taxon>
        <taxon>Pleurocapsales</taxon>
        <taxon>Dermocarpellaceae</taxon>
        <taxon>Stanieria</taxon>
    </lineage>
</organism>
<dbReference type="AlphaFoldDB" id="K9XNV1"/>
<evidence type="ECO:0000256" key="2">
    <source>
        <dbReference type="SAM" id="Phobius"/>
    </source>
</evidence>
<proteinExistence type="predicted"/>
<dbReference type="PANTHER" id="PTHR30383:SF5">
    <property type="entry name" value="SGNH HYDROLASE-TYPE ESTERASE DOMAIN-CONTAINING PROTEIN"/>
    <property type="match status" value="1"/>
</dbReference>
<dbReference type="RefSeq" id="WP_015191432.1">
    <property type="nucleotide sequence ID" value="NC_019748.1"/>
</dbReference>
<gene>
    <name evidence="3" type="ordered locus">Sta7437_0140</name>
</gene>
<evidence type="ECO:0000313" key="4">
    <source>
        <dbReference type="Proteomes" id="UP000010473"/>
    </source>
</evidence>
<evidence type="ECO:0000256" key="1">
    <source>
        <dbReference type="SAM" id="MobiDB-lite"/>
    </source>
</evidence>
<dbReference type="KEGG" id="scs:Sta7437_0140"/>
<feature type="transmembrane region" description="Helical" evidence="2">
    <location>
        <begin position="24"/>
        <end position="47"/>
    </location>
</feature>
<dbReference type="SUPFAM" id="SSF52266">
    <property type="entry name" value="SGNH hydrolase"/>
    <property type="match status" value="1"/>
</dbReference>
<accession>K9XNV1</accession>
<evidence type="ECO:0000313" key="3">
    <source>
        <dbReference type="EMBL" id="AFZ33759.1"/>
    </source>
</evidence>
<dbReference type="PATRIC" id="fig|111780.3.peg.143"/>
<name>K9XNV1_STAC7</name>
<keyword evidence="2" id="KW-0812">Transmembrane</keyword>
<dbReference type="InterPro" id="IPR036514">
    <property type="entry name" value="SGNH_hydro_sf"/>
</dbReference>
<dbReference type="Proteomes" id="UP000010473">
    <property type="component" value="Chromosome"/>
</dbReference>
<keyword evidence="2" id="KW-1133">Transmembrane helix</keyword>
<dbReference type="GO" id="GO:0004622">
    <property type="term" value="F:phosphatidylcholine lysophospholipase activity"/>
    <property type="evidence" value="ECO:0007669"/>
    <property type="project" value="TreeGrafter"/>
</dbReference>
<feature type="region of interest" description="Disordered" evidence="1">
    <location>
        <begin position="460"/>
        <end position="490"/>
    </location>
</feature>
<dbReference type="eggNOG" id="COG2755">
    <property type="taxonomic scope" value="Bacteria"/>
</dbReference>
<sequence>MFKSHPRERLIFTKRKPKPRRNLSWLWVILSLLLSLMVLELLTRIVMDVAGKRKESSQSQTETQVRKAYRLKFVTETGQPYQTIGVDGTLVAQRSVSLGYQLIPNQKNQYWQINEQGFRDTEPISTVKPKDEIRIFLLGGSTAFGYGSFNNQETISEQLEAFLNQRVQQQKDSPQMYRSNSISGDEEAQKQALAKPLKIKSGNYRVINAAVPGYASGNQLAQLALDTLRYKPDLVIVLDGYVDLMLPSNQTAIEIPQLEKMLDDGPTYLRVYLKKSLQPLRDKVYLIRFIQDNWLSVKPSEQQVTWLLDEQLNNLAQYFPQDQSESQRRIARYFQNHKQMAGLTAGARIPLIIAVQPEITGRNPSRLTAVEGSVTTELGRDYIQKAKQFYPQFVAASKELARVFPYNVKTIELYPLQDEYPAPSFIDAIHLSPEGNKMLAQQLYYAIASSTKMQVVPTITKPDTESELQPQSQPQIQSQPQPQPQLISNP</sequence>
<keyword evidence="4" id="KW-1185">Reference proteome</keyword>
<dbReference type="EMBL" id="CP003653">
    <property type="protein sequence ID" value="AFZ33759.1"/>
    <property type="molecule type" value="Genomic_DNA"/>
</dbReference>